<dbReference type="OrthoDB" id="946948at2"/>
<proteinExistence type="predicted"/>
<protein>
    <submittedName>
        <fullName evidence="1">Uncharacterized protein</fullName>
    </submittedName>
</protein>
<keyword evidence="2" id="KW-1185">Reference proteome</keyword>
<reference evidence="1 2" key="1">
    <citation type="submission" date="2016-10" db="EMBL/GenBank/DDBJ databases">
        <authorList>
            <person name="de Groot N.N."/>
        </authorList>
    </citation>
    <scope>NUCLEOTIDE SEQUENCE [LARGE SCALE GENOMIC DNA]</scope>
    <source>
        <strain evidence="2">E92,LMG 26720,CCM 7988</strain>
    </source>
</reference>
<accession>A0A1I5U5D5</accession>
<organism evidence="1 2">
    <name type="scientific">Pseudarcicella hirudinis</name>
    <dbReference type="NCBI Taxonomy" id="1079859"/>
    <lineage>
        <taxon>Bacteria</taxon>
        <taxon>Pseudomonadati</taxon>
        <taxon>Bacteroidota</taxon>
        <taxon>Cytophagia</taxon>
        <taxon>Cytophagales</taxon>
        <taxon>Flectobacillaceae</taxon>
        <taxon>Pseudarcicella</taxon>
    </lineage>
</organism>
<dbReference type="STRING" id="1079859.SAMN04515674_1073"/>
<evidence type="ECO:0000313" key="2">
    <source>
        <dbReference type="Proteomes" id="UP000199306"/>
    </source>
</evidence>
<dbReference type="AlphaFoldDB" id="A0A1I5U5D5"/>
<name>A0A1I5U5D5_9BACT</name>
<dbReference type="EMBL" id="FOXH01000007">
    <property type="protein sequence ID" value="SFP90505.1"/>
    <property type="molecule type" value="Genomic_DNA"/>
</dbReference>
<evidence type="ECO:0000313" key="1">
    <source>
        <dbReference type="EMBL" id="SFP90505.1"/>
    </source>
</evidence>
<dbReference type="Proteomes" id="UP000199306">
    <property type="component" value="Unassembled WGS sequence"/>
</dbReference>
<sequence>MKKYSLHIISFFAVFWISVRTINAQMKNGTNPDNLNASEIKASNNGLLVPSVYRTSTIFSDPLGSHVEVMRIYSSANSGNIVPGFYYSDGSKWVGIFSTDDAETGALPVIGDLKQSFRTNDYNGRCTLEGRTLSSLSASAQAMADSIAITGNLPDAKNGVLKTGT</sequence>
<gene>
    <name evidence="1" type="ORF">SAMN04515674_1073</name>
</gene>
<dbReference type="RefSeq" id="WP_092017628.1">
    <property type="nucleotide sequence ID" value="NZ_FOXH01000007.1"/>
</dbReference>